<comment type="caution">
    <text evidence="1">The sequence shown here is derived from an EMBL/GenBank/DDBJ whole genome shotgun (WGS) entry which is preliminary data.</text>
</comment>
<dbReference type="EMBL" id="QVEV01000024">
    <property type="protein sequence ID" value="RGC14082.1"/>
    <property type="molecule type" value="Genomic_DNA"/>
</dbReference>
<name>A0A3E2VT34_CLOIN</name>
<gene>
    <name evidence="1" type="ORF">DXA38_14910</name>
</gene>
<reference evidence="1 2" key="1">
    <citation type="submission" date="2018-08" db="EMBL/GenBank/DDBJ databases">
        <title>A genome reference for cultivated species of the human gut microbiota.</title>
        <authorList>
            <person name="Zou Y."/>
            <person name="Xue W."/>
            <person name="Luo G."/>
        </authorList>
    </citation>
    <scope>NUCLEOTIDE SEQUENCE [LARGE SCALE GENOMIC DNA]</scope>
    <source>
        <strain evidence="1 2">OF01-2LB</strain>
    </source>
</reference>
<dbReference type="Proteomes" id="UP000260025">
    <property type="component" value="Unassembled WGS sequence"/>
</dbReference>
<evidence type="ECO:0000313" key="2">
    <source>
        <dbReference type="Proteomes" id="UP000260025"/>
    </source>
</evidence>
<evidence type="ECO:0000313" key="1">
    <source>
        <dbReference type="EMBL" id="RGC14082.1"/>
    </source>
</evidence>
<protein>
    <submittedName>
        <fullName evidence="1">Uncharacterized protein</fullName>
    </submittedName>
</protein>
<proteinExistence type="predicted"/>
<sequence length="59" mass="7000">MLQLKAGIEQQENDMAELWKGKREKSYRLIFLREKRMRGYAAEAGYQSAGSDRGEWRYV</sequence>
<organism evidence="1 2">
    <name type="scientific">Clostridium innocuum</name>
    <dbReference type="NCBI Taxonomy" id="1522"/>
    <lineage>
        <taxon>Bacteria</taxon>
        <taxon>Bacillati</taxon>
        <taxon>Bacillota</taxon>
        <taxon>Clostridia</taxon>
        <taxon>Eubacteriales</taxon>
        <taxon>Clostridiaceae</taxon>
        <taxon>Clostridium</taxon>
    </lineage>
</organism>
<dbReference type="AlphaFoldDB" id="A0A3E2VT34"/>
<accession>A0A3E2VT34</accession>